<name>A0ABQ3YNK9_9ACTN</name>
<reference evidence="2 3" key="1">
    <citation type="submission" date="2021-01" db="EMBL/GenBank/DDBJ databases">
        <title>Whole genome shotgun sequence of Actinoplanes durhamensis NBRC 14914.</title>
        <authorList>
            <person name="Komaki H."/>
            <person name="Tamura T."/>
        </authorList>
    </citation>
    <scope>NUCLEOTIDE SEQUENCE [LARGE SCALE GENOMIC DNA]</scope>
    <source>
        <strain evidence="2 3">NBRC 14914</strain>
    </source>
</reference>
<keyword evidence="3" id="KW-1185">Reference proteome</keyword>
<dbReference type="EMBL" id="BOML01000005">
    <property type="protein sequence ID" value="GID99162.1"/>
    <property type="molecule type" value="Genomic_DNA"/>
</dbReference>
<feature type="compositionally biased region" description="Low complexity" evidence="1">
    <location>
        <begin position="82"/>
        <end position="95"/>
    </location>
</feature>
<evidence type="ECO:0000256" key="1">
    <source>
        <dbReference type="SAM" id="MobiDB-lite"/>
    </source>
</evidence>
<feature type="compositionally biased region" description="Basic and acidic residues" evidence="1">
    <location>
        <begin position="96"/>
        <end position="120"/>
    </location>
</feature>
<sequence>MLGSDLVGLPTPDAGPLFATALSVHIASGLATASRDGPASTSTMDLPCLSGTSYPTSPIGCCPALSAYPSSGSRCVAFRATRAPTRPATDPAADPDQPRVDRPTEGGGEEKDRVVRVTVW</sequence>
<protein>
    <submittedName>
        <fullName evidence="2">Uncharacterized protein</fullName>
    </submittedName>
</protein>
<evidence type="ECO:0000313" key="3">
    <source>
        <dbReference type="Proteomes" id="UP000637628"/>
    </source>
</evidence>
<comment type="caution">
    <text evidence="2">The sequence shown here is derived from an EMBL/GenBank/DDBJ whole genome shotgun (WGS) entry which is preliminary data.</text>
</comment>
<organism evidence="2 3">
    <name type="scientific">Paractinoplanes durhamensis</name>
    <dbReference type="NCBI Taxonomy" id="113563"/>
    <lineage>
        <taxon>Bacteria</taxon>
        <taxon>Bacillati</taxon>
        <taxon>Actinomycetota</taxon>
        <taxon>Actinomycetes</taxon>
        <taxon>Micromonosporales</taxon>
        <taxon>Micromonosporaceae</taxon>
        <taxon>Paractinoplanes</taxon>
    </lineage>
</organism>
<feature type="region of interest" description="Disordered" evidence="1">
    <location>
        <begin position="82"/>
        <end position="120"/>
    </location>
</feature>
<proteinExistence type="predicted"/>
<accession>A0ABQ3YNK9</accession>
<gene>
    <name evidence="2" type="ORF">Adu01nite_05130</name>
</gene>
<evidence type="ECO:0000313" key="2">
    <source>
        <dbReference type="EMBL" id="GID99162.1"/>
    </source>
</evidence>
<dbReference type="Proteomes" id="UP000637628">
    <property type="component" value="Unassembled WGS sequence"/>
</dbReference>